<dbReference type="InterPro" id="IPR050102">
    <property type="entry name" value="tRNA_sulfurtransferase_ThiI"/>
</dbReference>
<sequence length="389" mass="42612">MHPSGADTVLVRHGDVGVKSRKVQTEMERRLRDNMAAILEDRDIDAEVERRWSRLLVHTDEQSVEEATTAAADTFGVQSASPVVVVSPEQELIEETLADAAQEHYDGGTFAVRARRASKDHPFTSAELERKGGTAVWEAVENPEVDLDDPDITFSVEVRETEAFVFIEKRDGPGGLPLGTQTKLVSLVSGGIDSPVSTWEVMKRGSPVIPVYLELGDYGGADHEARAIETVRKLKKYAPNHDMRVRKVPAGEAMNRLADEVGPARMLSFRRFMYRVAEHIAREESAHGIVTGEAIGQKSSQTARNLGVVSAATTMPIHRPLLTMDKSDIVACARKIDTYTDSTIPAGCNRIAPDYPETNATLEIAQNADPDGIFELAEEAAENVELVEL</sequence>
<dbReference type="Gene3D" id="3.40.50.620">
    <property type="entry name" value="HUPs"/>
    <property type="match status" value="1"/>
</dbReference>
<evidence type="ECO:0000256" key="2">
    <source>
        <dbReference type="ARBA" id="ARBA00022490"/>
    </source>
</evidence>
<evidence type="ECO:0000256" key="3">
    <source>
        <dbReference type="ARBA" id="ARBA00022555"/>
    </source>
</evidence>
<comment type="function">
    <text evidence="9">Catalyzes the ATP-dependent transfer of a sulfur to tRNA to produce 4-thiouridine in position 8 of tRNAs, which functions as a near-UV photosensor. Also catalyzes the transfer of sulfur to the sulfur carrier protein ThiS, forming ThiS-thiocarboxylate. This is a step in the synthesis of thiazole, in the thiamine biosynthesis pathway. The sulfur is donated as persulfide by IscS.</text>
</comment>
<evidence type="ECO:0000256" key="4">
    <source>
        <dbReference type="ARBA" id="ARBA00022679"/>
    </source>
</evidence>
<dbReference type="RefSeq" id="WP_076429454.1">
    <property type="nucleotide sequence ID" value="NZ_FTNO01000001.1"/>
</dbReference>
<dbReference type="GO" id="GO:0009228">
    <property type="term" value="P:thiamine biosynthetic process"/>
    <property type="evidence" value="ECO:0007669"/>
    <property type="project" value="UniProtKB-KW"/>
</dbReference>
<comment type="catalytic activity">
    <reaction evidence="9">
        <text>[ThiS sulfur-carrier protein]-C-terminal Gly-Gly-AMP + S-sulfanyl-L-cysteinyl-[cysteine desulfurase] + AH2 = [ThiS sulfur-carrier protein]-C-terminal-Gly-aminoethanethioate + L-cysteinyl-[cysteine desulfurase] + A + AMP + 2 H(+)</text>
        <dbReference type="Rhea" id="RHEA:43340"/>
        <dbReference type="Rhea" id="RHEA-COMP:12157"/>
        <dbReference type="Rhea" id="RHEA-COMP:12158"/>
        <dbReference type="Rhea" id="RHEA-COMP:12910"/>
        <dbReference type="Rhea" id="RHEA-COMP:19908"/>
        <dbReference type="ChEBI" id="CHEBI:13193"/>
        <dbReference type="ChEBI" id="CHEBI:15378"/>
        <dbReference type="ChEBI" id="CHEBI:17499"/>
        <dbReference type="ChEBI" id="CHEBI:29950"/>
        <dbReference type="ChEBI" id="CHEBI:61963"/>
        <dbReference type="ChEBI" id="CHEBI:90618"/>
        <dbReference type="ChEBI" id="CHEBI:232372"/>
        <dbReference type="ChEBI" id="CHEBI:456215"/>
    </reaction>
</comment>
<dbReference type="CDD" id="cd11716">
    <property type="entry name" value="THUMP_ThiI"/>
    <property type="match status" value="1"/>
</dbReference>
<dbReference type="InterPro" id="IPR054173">
    <property type="entry name" value="ThiI_fer"/>
</dbReference>
<dbReference type="InterPro" id="IPR049962">
    <property type="entry name" value="THUMP_ThiI"/>
</dbReference>
<dbReference type="InterPro" id="IPR003720">
    <property type="entry name" value="tRNA_STrfase"/>
</dbReference>
<keyword evidence="7 9" id="KW-0694">RNA-binding</keyword>
<dbReference type="PANTHER" id="PTHR43209">
    <property type="entry name" value="TRNA SULFURTRANSFERASE"/>
    <property type="match status" value="1"/>
</dbReference>
<dbReference type="GO" id="GO:0000049">
    <property type="term" value="F:tRNA binding"/>
    <property type="evidence" value="ECO:0007669"/>
    <property type="project" value="UniProtKB-UniRule"/>
</dbReference>
<dbReference type="Gene3D" id="3.30.2130.30">
    <property type="match status" value="1"/>
</dbReference>
<reference evidence="12" key="1">
    <citation type="submission" date="2017-01" db="EMBL/GenBank/DDBJ databases">
        <authorList>
            <person name="Varghese N."/>
            <person name="Submissions S."/>
        </authorList>
    </citation>
    <scope>NUCLEOTIDE SEQUENCE [LARGE SCALE GENOMIC DNA]</scope>
    <source>
        <strain evidence="12">CGMCC 1.7737</strain>
    </source>
</reference>
<dbReference type="GO" id="GO:0052837">
    <property type="term" value="P:thiazole biosynthetic process"/>
    <property type="evidence" value="ECO:0007669"/>
    <property type="project" value="TreeGrafter"/>
</dbReference>
<dbReference type="Pfam" id="PF22025">
    <property type="entry name" value="ThiI_fer"/>
    <property type="match status" value="1"/>
</dbReference>
<accession>A0A1N6YJJ1</accession>
<dbReference type="GO" id="GO:0005829">
    <property type="term" value="C:cytosol"/>
    <property type="evidence" value="ECO:0007669"/>
    <property type="project" value="TreeGrafter"/>
</dbReference>
<dbReference type="Pfam" id="PF02568">
    <property type="entry name" value="ThiI"/>
    <property type="match status" value="1"/>
</dbReference>
<feature type="binding site" evidence="9">
    <location>
        <position position="270"/>
    </location>
    <ligand>
        <name>ATP</name>
        <dbReference type="ChEBI" id="CHEBI:30616"/>
    </ligand>
</feature>
<keyword evidence="6 9" id="KW-0067">ATP-binding</keyword>
<evidence type="ECO:0000313" key="11">
    <source>
        <dbReference type="EMBL" id="SIR14743.1"/>
    </source>
</evidence>
<evidence type="ECO:0000256" key="8">
    <source>
        <dbReference type="ARBA" id="ARBA00022977"/>
    </source>
</evidence>
<name>A0A1N6YJJ1_9EURY</name>
<dbReference type="SUPFAM" id="SSF143437">
    <property type="entry name" value="THUMP domain-like"/>
    <property type="match status" value="1"/>
</dbReference>
<dbReference type="GO" id="GO:0005524">
    <property type="term" value="F:ATP binding"/>
    <property type="evidence" value="ECO:0007669"/>
    <property type="project" value="UniProtKB-UniRule"/>
</dbReference>
<keyword evidence="4 9" id="KW-0808">Transferase</keyword>
<comment type="similarity">
    <text evidence="9">Belongs to the ThiI family.</text>
</comment>
<dbReference type="AlphaFoldDB" id="A0A1N6YJJ1"/>
<dbReference type="EMBL" id="FTNO01000001">
    <property type="protein sequence ID" value="SIR14743.1"/>
    <property type="molecule type" value="Genomic_DNA"/>
</dbReference>
<dbReference type="GO" id="GO:0009229">
    <property type="term" value="P:thiamine diphosphate biosynthetic process"/>
    <property type="evidence" value="ECO:0007669"/>
    <property type="project" value="UniProtKB-UniRule"/>
</dbReference>
<dbReference type="HAMAP" id="MF_00021">
    <property type="entry name" value="ThiI"/>
    <property type="match status" value="1"/>
</dbReference>
<comment type="caution">
    <text evidence="9">Lacks conserved residue(s) required for the propagation of feature annotation.</text>
</comment>
<protein>
    <recommendedName>
        <fullName evidence="9">Probable tRNA sulfurtransferase</fullName>
        <ecNumber evidence="9">2.8.1.4</ecNumber>
    </recommendedName>
    <alternativeName>
        <fullName evidence="9">Sulfur carrier protein ThiS sulfurtransferase</fullName>
    </alternativeName>
    <alternativeName>
        <fullName evidence="9">Thiamine biosynthesis protein ThiI</fullName>
    </alternativeName>
    <alternativeName>
        <fullName evidence="9">tRNA 4-thiouridine synthase</fullName>
    </alternativeName>
</protein>
<dbReference type="PROSITE" id="PS51165">
    <property type="entry name" value="THUMP"/>
    <property type="match status" value="1"/>
</dbReference>
<dbReference type="UniPathway" id="UPA00060"/>
<dbReference type="SMART" id="SM00981">
    <property type="entry name" value="THUMP"/>
    <property type="match status" value="1"/>
</dbReference>
<evidence type="ECO:0000256" key="7">
    <source>
        <dbReference type="ARBA" id="ARBA00022884"/>
    </source>
</evidence>
<feature type="domain" description="THUMP" evidence="10">
    <location>
        <begin position="65"/>
        <end position="169"/>
    </location>
</feature>
<dbReference type="GO" id="GO:0140741">
    <property type="term" value="F:tRNA-uracil-4 sulfurtransferase activity"/>
    <property type="evidence" value="ECO:0007669"/>
    <property type="project" value="UniProtKB-EC"/>
</dbReference>
<dbReference type="PANTHER" id="PTHR43209:SF1">
    <property type="entry name" value="TRNA SULFURTRANSFERASE"/>
    <property type="match status" value="1"/>
</dbReference>
<comment type="pathway">
    <text evidence="9">Cofactor biosynthesis; thiamine diphosphate biosynthesis.</text>
</comment>
<dbReference type="GO" id="GO:0002937">
    <property type="term" value="P:tRNA 4-thiouridine biosynthesis"/>
    <property type="evidence" value="ECO:0007669"/>
    <property type="project" value="TreeGrafter"/>
</dbReference>
<dbReference type="InterPro" id="IPR049961">
    <property type="entry name" value="ThiI_N"/>
</dbReference>
<dbReference type="Pfam" id="PF02926">
    <property type="entry name" value="THUMP"/>
    <property type="match status" value="1"/>
</dbReference>
<feature type="binding site" evidence="9">
    <location>
        <position position="292"/>
    </location>
    <ligand>
        <name>ATP</name>
        <dbReference type="ChEBI" id="CHEBI:30616"/>
    </ligand>
</feature>
<evidence type="ECO:0000256" key="9">
    <source>
        <dbReference type="HAMAP-Rule" id="MF_00021"/>
    </source>
</evidence>
<dbReference type="SUPFAM" id="SSF52402">
    <property type="entry name" value="Adenine nucleotide alpha hydrolases-like"/>
    <property type="match status" value="1"/>
</dbReference>
<dbReference type="OrthoDB" id="372227at2157"/>
<keyword evidence="5 9" id="KW-0547">Nucleotide-binding</keyword>
<evidence type="ECO:0000256" key="6">
    <source>
        <dbReference type="ARBA" id="ARBA00022840"/>
    </source>
</evidence>
<keyword evidence="3 9" id="KW-0820">tRNA-binding</keyword>
<evidence type="ECO:0000256" key="1">
    <source>
        <dbReference type="ARBA" id="ARBA00004496"/>
    </source>
</evidence>
<dbReference type="Proteomes" id="UP000186914">
    <property type="component" value="Unassembled WGS sequence"/>
</dbReference>
<dbReference type="InterPro" id="IPR014729">
    <property type="entry name" value="Rossmann-like_a/b/a_fold"/>
</dbReference>
<feature type="binding site" evidence="9">
    <location>
        <position position="301"/>
    </location>
    <ligand>
        <name>ATP</name>
        <dbReference type="ChEBI" id="CHEBI:30616"/>
    </ligand>
</feature>
<organism evidence="11 12">
    <name type="scientific">Haladaptatus litoreus</name>
    <dbReference type="NCBI Taxonomy" id="553468"/>
    <lineage>
        <taxon>Archaea</taxon>
        <taxon>Methanobacteriati</taxon>
        <taxon>Methanobacteriota</taxon>
        <taxon>Stenosarchaea group</taxon>
        <taxon>Halobacteria</taxon>
        <taxon>Halobacteriales</taxon>
        <taxon>Haladaptataceae</taxon>
        <taxon>Haladaptatus</taxon>
    </lineage>
</organism>
<gene>
    <name evidence="9" type="primary">thiI</name>
    <name evidence="11" type="ORF">SAMN05421858_1596</name>
</gene>
<proteinExistence type="inferred from homology"/>
<keyword evidence="2 9" id="KW-0963">Cytoplasm</keyword>
<comment type="catalytic activity">
    <reaction evidence="9">
        <text>[ThiI sulfur-carrier protein]-S-sulfanyl-L-cysteine + a uridine in tRNA + 2 reduced [2Fe-2S]-[ferredoxin] + ATP + H(+) = [ThiI sulfur-carrier protein]-L-cysteine + a 4-thiouridine in tRNA + 2 oxidized [2Fe-2S]-[ferredoxin] + AMP + diphosphate</text>
        <dbReference type="Rhea" id="RHEA:24176"/>
        <dbReference type="Rhea" id="RHEA-COMP:10000"/>
        <dbReference type="Rhea" id="RHEA-COMP:10001"/>
        <dbReference type="Rhea" id="RHEA-COMP:13337"/>
        <dbReference type="Rhea" id="RHEA-COMP:13338"/>
        <dbReference type="Rhea" id="RHEA-COMP:13339"/>
        <dbReference type="Rhea" id="RHEA-COMP:13340"/>
        <dbReference type="ChEBI" id="CHEBI:15378"/>
        <dbReference type="ChEBI" id="CHEBI:29950"/>
        <dbReference type="ChEBI" id="CHEBI:30616"/>
        <dbReference type="ChEBI" id="CHEBI:33019"/>
        <dbReference type="ChEBI" id="CHEBI:33737"/>
        <dbReference type="ChEBI" id="CHEBI:33738"/>
        <dbReference type="ChEBI" id="CHEBI:61963"/>
        <dbReference type="ChEBI" id="CHEBI:65315"/>
        <dbReference type="ChEBI" id="CHEBI:136798"/>
        <dbReference type="ChEBI" id="CHEBI:456215"/>
        <dbReference type="EC" id="2.8.1.4"/>
    </reaction>
</comment>
<dbReference type="NCBIfam" id="TIGR00342">
    <property type="entry name" value="tRNA uracil 4-sulfurtransferase ThiI"/>
    <property type="match status" value="1"/>
</dbReference>
<keyword evidence="8 9" id="KW-0784">Thiamine biosynthesis</keyword>
<evidence type="ECO:0000313" key="12">
    <source>
        <dbReference type="Proteomes" id="UP000186914"/>
    </source>
</evidence>
<dbReference type="InterPro" id="IPR020536">
    <property type="entry name" value="ThiI_AANH"/>
</dbReference>
<dbReference type="GO" id="GO:0004810">
    <property type="term" value="F:CCA tRNA nucleotidyltransferase activity"/>
    <property type="evidence" value="ECO:0007669"/>
    <property type="project" value="InterPro"/>
</dbReference>
<feature type="binding site" evidence="9">
    <location>
        <begin position="187"/>
        <end position="188"/>
    </location>
    <ligand>
        <name>ATP</name>
        <dbReference type="ChEBI" id="CHEBI:30616"/>
    </ligand>
</feature>
<keyword evidence="12" id="KW-1185">Reference proteome</keyword>
<evidence type="ECO:0000256" key="5">
    <source>
        <dbReference type="ARBA" id="ARBA00022741"/>
    </source>
</evidence>
<dbReference type="InterPro" id="IPR004114">
    <property type="entry name" value="THUMP_dom"/>
</dbReference>
<evidence type="ECO:0000259" key="10">
    <source>
        <dbReference type="PROSITE" id="PS51165"/>
    </source>
</evidence>
<dbReference type="EC" id="2.8.1.4" evidence="9"/>
<comment type="subcellular location">
    <subcellularLocation>
        <location evidence="1 9">Cytoplasm</location>
    </subcellularLocation>
</comment>